<gene>
    <name evidence="6" type="primary">VAV2</name>
    <name evidence="6" type="ORF">GOODEAATRI_010760</name>
</gene>
<dbReference type="Gene3D" id="3.30.60.20">
    <property type="match status" value="1"/>
</dbReference>
<evidence type="ECO:0000259" key="5">
    <source>
        <dbReference type="PROSITE" id="PS50010"/>
    </source>
</evidence>
<dbReference type="InterPro" id="IPR037832">
    <property type="entry name" value="PH_Vav"/>
</dbReference>
<dbReference type="PANTHER" id="PTHR45818">
    <property type="entry name" value="PROTEIN VAV"/>
    <property type="match status" value="1"/>
</dbReference>
<dbReference type="InterPro" id="IPR000219">
    <property type="entry name" value="DH_dom"/>
</dbReference>
<protein>
    <submittedName>
        <fullName evidence="6">Guanine nucleotide exchange factor vav2</fullName>
    </submittedName>
</protein>
<evidence type="ECO:0000313" key="7">
    <source>
        <dbReference type="Proteomes" id="UP001476798"/>
    </source>
</evidence>
<keyword evidence="3" id="KW-0677">Repeat</keyword>
<feature type="non-terminal residue" evidence="6">
    <location>
        <position position="269"/>
    </location>
</feature>
<reference evidence="6 7" key="1">
    <citation type="submission" date="2021-06" db="EMBL/GenBank/DDBJ databases">
        <authorList>
            <person name="Palmer J.M."/>
        </authorList>
    </citation>
    <scope>NUCLEOTIDE SEQUENCE [LARGE SCALE GENOMIC DNA]</scope>
    <source>
        <strain evidence="6 7">GA_2019</strain>
        <tissue evidence="6">Muscle</tissue>
    </source>
</reference>
<dbReference type="SUPFAM" id="SSF48065">
    <property type="entry name" value="DBL homology domain (DH-domain)"/>
    <property type="match status" value="1"/>
</dbReference>
<name>A0ABV0MRN7_9TELE</name>
<organism evidence="6 7">
    <name type="scientific">Goodea atripinnis</name>
    <dbReference type="NCBI Taxonomy" id="208336"/>
    <lineage>
        <taxon>Eukaryota</taxon>
        <taxon>Metazoa</taxon>
        <taxon>Chordata</taxon>
        <taxon>Craniata</taxon>
        <taxon>Vertebrata</taxon>
        <taxon>Euteleostomi</taxon>
        <taxon>Actinopterygii</taxon>
        <taxon>Neopterygii</taxon>
        <taxon>Teleostei</taxon>
        <taxon>Neoteleostei</taxon>
        <taxon>Acanthomorphata</taxon>
        <taxon>Ovalentaria</taxon>
        <taxon>Atherinomorphae</taxon>
        <taxon>Cyprinodontiformes</taxon>
        <taxon>Goodeidae</taxon>
        <taxon>Goodea</taxon>
    </lineage>
</organism>
<sequence>MQGFFPRLRLLIYGQYCSHMENAQKTLDDLIATREDVKIKVEECTMKVQEGKFKLQDLLVVPMQRVLKYHLLLKELLSHSTDLSERQQLKEALEAMQDLAMYINEVKRDNETLKKIGEFQSSIENLQVKLEEYGRPKIDGELKVSSIVNRTKQDRYIFLFDKVVIVCKRKGYSYELKEIIELQSYKMSDDPMNNRDMKKWSYGFYLIHLQGKQGFQFFCKTEETKRKWMEQFEMAMSNIKPERATANQHNFQMHTFDKNTNCRVCKMLL</sequence>
<evidence type="ECO:0000259" key="4">
    <source>
        <dbReference type="PROSITE" id="PS50003"/>
    </source>
</evidence>
<dbReference type="Proteomes" id="UP001476798">
    <property type="component" value="Unassembled WGS sequence"/>
</dbReference>
<feature type="domain" description="PH" evidence="4">
    <location>
        <begin position="135"/>
        <end position="237"/>
    </location>
</feature>
<dbReference type="SMART" id="SM00233">
    <property type="entry name" value="PH"/>
    <property type="match status" value="1"/>
</dbReference>
<accession>A0ABV0MRN7</accession>
<dbReference type="Gene3D" id="2.30.29.30">
    <property type="entry name" value="Pleckstrin-homology domain (PH domain)/Phosphotyrosine-binding domain (PTB)"/>
    <property type="match status" value="1"/>
</dbReference>
<dbReference type="Pfam" id="PF22697">
    <property type="entry name" value="SOS1_NGEF_PH"/>
    <property type="match status" value="1"/>
</dbReference>
<dbReference type="EMBL" id="JAHRIO010010636">
    <property type="protein sequence ID" value="MEQ2161561.1"/>
    <property type="molecule type" value="Genomic_DNA"/>
</dbReference>
<keyword evidence="1" id="KW-0597">Phosphoprotein</keyword>
<dbReference type="PANTHER" id="PTHR45818:SF4">
    <property type="entry name" value="GUANINE NUCLEOTIDE EXCHANGE FACTOR VAV2"/>
    <property type="match status" value="1"/>
</dbReference>
<dbReference type="InterPro" id="IPR001331">
    <property type="entry name" value="GDS_CDC24_CS"/>
</dbReference>
<dbReference type="InterPro" id="IPR035899">
    <property type="entry name" value="DBL_dom_sf"/>
</dbReference>
<evidence type="ECO:0000256" key="1">
    <source>
        <dbReference type="ARBA" id="ARBA00022553"/>
    </source>
</evidence>
<dbReference type="PROSITE" id="PS50010">
    <property type="entry name" value="DH_2"/>
    <property type="match status" value="1"/>
</dbReference>
<dbReference type="SUPFAM" id="SSF50729">
    <property type="entry name" value="PH domain-like"/>
    <property type="match status" value="1"/>
</dbReference>
<feature type="domain" description="DH" evidence="5">
    <location>
        <begin position="1"/>
        <end position="106"/>
    </location>
</feature>
<keyword evidence="7" id="KW-1185">Reference proteome</keyword>
<dbReference type="SMART" id="SM00325">
    <property type="entry name" value="RhoGEF"/>
    <property type="match status" value="1"/>
</dbReference>
<keyword evidence="2" id="KW-0344">Guanine-nucleotide releasing factor</keyword>
<dbReference type="InterPro" id="IPR011993">
    <property type="entry name" value="PH-like_dom_sf"/>
</dbReference>
<dbReference type="Pfam" id="PF00621">
    <property type="entry name" value="RhoGEF"/>
    <property type="match status" value="1"/>
</dbReference>
<evidence type="ECO:0000256" key="2">
    <source>
        <dbReference type="ARBA" id="ARBA00022658"/>
    </source>
</evidence>
<dbReference type="CDD" id="cd01223">
    <property type="entry name" value="PH_Vav"/>
    <property type="match status" value="1"/>
</dbReference>
<evidence type="ECO:0000256" key="3">
    <source>
        <dbReference type="ARBA" id="ARBA00022737"/>
    </source>
</evidence>
<proteinExistence type="predicted"/>
<dbReference type="InterPro" id="IPR055251">
    <property type="entry name" value="SOS1_NGEF_PH"/>
</dbReference>
<dbReference type="Gene3D" id="1.20.900.10">
    <property type="entry name" value="Dbl homology (DH) domain"/>
    <property type="match status" value="1"/>
</dbReference>
<dbReference type="InterPro" id="IPR001849">
    <property type="entry name" value="PH_domain"/>
</dbReference>
<comment type="caution">
    <text evidence="6">The sequence shown here is derived from an EMBL/GenBank/DDBJ whole genome shotgun (WGS) entry which is preliminary data.</text>
</comment>
<dbReference type="PROSITE" id="PS50003">
    <property type="entry name" value="PH_DOMAIN"/>
    <property type="match status" value="1"/>
</dbReference>
<evidence type="ECO:0000313" key="6">
    <source>
        <dbReference type="EMBL" id="MEQ2161561.1"/>
    </source>
</evidence>
<dbReference type="PROSITE" id="PS00741">
    <property type="entry name" value="DH_1"/>
    <property type="match status" value="1"/>
</dbReference>